<keyword evidence="3 6" id="KW-1133">Transmembrane helix</keyword>
<dbReference type="SUPFAM" id="SSF103473">
    <property type="entry name" value="MFS general substrate transporter"/>
    <property type="match status" value="1"/>
</dbReference>
<feature type="domain" description="Major facilitator superfamily (MFS) profile" evidence="7">
    <location>
        <begin position="31"/>
        <end position="473"/>
    </location>
</feature>
<dbReference type="STRING" id="1149755.A0A2J6RJ87"/>
<evidence type="ECO:0000256" key="3">
    <source>
        <dbReference type="ARBA" id="ARBA00022989"/>
    </source>
</evidence>
<evidence type="ECO:0000256" key="6">
    <source>
        <dbReference type="SAM" id="Phobius"/>
    </source>
</evidence>
<keyword evidence="9" id="KW-1185">Reference proteome</keyword>
<dbReference type="PANTHER" id="PTHR23501:SF198">
    <property type="entry name" value="AZOLE RESISTANCE PROTEIN 1-RELATED"/>
    <property type="match status" value="1"/>
</dbReference>
<evidence type="ECO:0000256" key="4">
    <source>
        <dbReference type="ARBA" id="ARBA00023136"/>
    </source>
</evidence>
<gene>
    <name evidence="8" type="ORF">L207DRAFT_379506</name>
</gene>
<feature type="transmembrane region" description="Helical" evidence="6">
    <location>
        <begin position="153"/>
        <end position="172"/>
    </location>
</feature>
<reference evidence="8 9" key="1">
    <citation type="submission" date="2016-04" db="EMBL/GenBank/DDBJ databases">
        <title>A degradative enzymes factory behind the ericoid mycorrhizal symbiosis.</title>
        <authorList>
            <consortium name="DOE Joint Genome Institute"/>
            <person name="Martino E."/>
            <person name="Morin E."/>
            <person name="Grelet G."/>
            <person name="Kuo A."/>
            <person name="Kohler A."/>
            <person name="Daghino S."/>
            <person name="Barry K."/>
            <person name="Choi C."/>
            <person name="Cichocki N."/>
            <person name="Clum A."/>
            <person name="Copeland A."/>
            <person name="Hainaut M."/>
            <person name="Haridas S."/>
            <person name="Labutti K."/>
            <person name="Lindquist E."/>
            <person name="Lipzen A."/>
            <person name="Khouja H.-R."/>
            <person name="Murat C."/>
            <person name="Ohm R."/>
            <person name="Olson A."/>
            <person name="Spatafora J."/>
            <person name="Veneault-Fourrey C."/>
            <person name="Henrissat B."/>
            <person name="Grigoriev I."/>
            <person name="Martin F."/>
            <person name="Perotto S."/>
        </authorList>
    </citation>
    <scope>NUCLEOTIDE SEQUENCE [LARGE SCALE GENOMIC DNA]</scope>
    <source>
        <strain evidence="8 9">F</strain>
    </source>
</reference>
<organism evidence="8 9">
    <name type="scientific">Hyaloscypha variabilis (strain UAMH 11265 / GT02V1 / F)</name>
    <name type="common">Meliniomyces variabilis</name>
    <dbReference type="NCBI Taxonomy" id="1149755"/>
    <lineage>
        <taxon>Eukaryota</taxon>
        <taxon>Fungi</taxon>
        <taxon>Dikarya</taxon>
        <taxon>Ascomycota</taxon>
        <taxon>Pezizomycotina</taxon>
        <taxon>Leotiomycetes</taxon>
        <taxon>Helotiales</taxon>
        <taxon>Hyaloscyphaceae</taxon>
        <taxon>Hyaloscypha</taxon>
        <taxon>Hyaloscypha variabilis</taxon>
    </lineage>
</organism>
<dbReference type="GO" id="GO:0022857">
    <property type="term" value="F:transmembrane transporter activity"/>
    <property type="evidence" value="ECO:0007669"/>
    <property type="project" value="InterPro"/>
</dbReference>
<feature type="non-terminal residue" evidence="8">
    <location>
        <position position="544"/>
    </location>
</feature>
<evidence type="ECO:0000313" key="8">
    <source>
        <dbReference type="EMBL" id="PMD38582.1"/>
    </source>
</evidence>
<feature type="transmembrane region" description="Helical" evidence="6">
    <location>
        <begin position="332"/>
        <end position="351"/>
    </location>
</feature>
<dbReference type="InterPro" id="IPR020846">
    <property type="entry name" value="MFS_dom"/>
</dbReference>
<dbReference type="PANTHER" id="PTHR23501">
    <property type="entry name" value="MAJOR FACILITATOR SUPERFAMILY"/>
    <property type="match status" value="1"/>
</dbReference>
<feature type="transmembrane region" description="Helical" evidence="6">
    <location>
        <begin position="497"/>
        <end position="520"/>
    </location>
</feature>
<feature type="transmembrane region" description="Helical" evidence="6">
    <location>
        <begin position="256"/>
        <end position="273"/>
    </location>
</feature>
<protein>
    <submittedName>
        <fullName evidence="8">MFS general substrate transporter</fullName>
    </submittedName>
</protein>
<name>A0A2J6RJ87_HYAVF</name>
<dbReference type="Pfam" id="PF07690">
    <property type="entry name" value="MFS_1"/>
    <property type="match status" value="1"/>
</dbReference>
<feature type="transmembrane region" description="Helical" evidence="6">
    <location>
        <begin position="390"/>
        <end position="409"/>
    </location>
</feature>
<dbReference type="EMBL" id="KZ613947">
    <property type="protein sequence ID" value="PMD38582.1"/>
    <property type="molecule type" value="Genomic_DNA"/>
</dbReference>
<comment type="subcellular location">
    <subcellularLocation>
        <location evidence="1">Membrane</location>
        <topology evidence="1">Multi-pass membrane protein</topology>
    </subcellularLocation>
</comment>
<dbReference type="Proteomes" id="UP000235786">
    <property type="component" value="Unassembled WGS sequence"/>
</dbReference>
<evidence type="ECO:0000259" key="7">
    <source>
        <dbReference type="PROSITE" id="PS50850"/>
    </source>
</evidence>
<accession>A0A2J6RJ87</accession>
<feature type="transmembrane region" description="Helical" evidence="6">
    <location>
        <begin position="96"/>
        <end position="114"/>
    </location>
</feature>
<feature type="transmembrane region" description="Helical" evidence="6">
    <location>
        <begin position="358"/>
        <end position="378"/>
    </location>
</feature>
<dbReference type="AlphaFoldDB" id="A0A2J6RJ87"/>
<keyword evidence="2 6" id="KW-0812">Transmembrane</keyword>
<proteinExistence type="predicted"/>
<sequence>QYGENQVHSVSTETIDDIIASYPRGMKLFLILLSGALPYVVVVLDDTVVAIIIPKLISDFHKPEDIGWYASAYFLPLTVFMPLYGKCYALWRVKWLFIFALATIMVGSLLSAAAHTTSEFIVGRTIAGSGAAGIITGAMRIIAIAAPRKHRTFLEAAGAIVMGVSTVSGPILGGAIADTIGWQWSFWINLPIAALSMSIILLFFPKELNTSSLLSLPFREKLRRLDLIGASLLISGLVCLSSALQSLSTTIDFSRSEATLVILTALLIGAFLLHSTFVNSEVSITPRRILSIRAIWSCCIGLFFLFAGFINFIFFLSIFFQSVQGQSAQESAISLLPYVLSVSVGAVITGLAVSKVRYYNPFFICGGMIFATGAGLIHTFNINTSLRMRIAYETILGLGVGLLMLANVASSQISLEEEYHSIAQGLTFFCSLLGSTISLPVSSTIFNRVLRHQVESLDIPLLLKALVLSDPTKVQSVVPAEYRQIILEVLVYSIRKAFLFGIVCSIICAISFCFVPWAPLISSPPAQPGRSTKIPDSPPKLPLI</sequence>
<feature type="transmembrane region" description="Helical" evidence="6">
    <location>
        <begin position="294"/>
        <end position="320"/>
    </location>
</feature>
<evidence type="ECO:0000313" key="9">
    <source>
        <dbReference type="Proteomes" id="UP000235786"/>
    </source>
</evidence>
<dbReference type="GO" id="GO:0005886">
    <property type="term" value="C:plasma membrane"/>
    <property type="evidence" value="ECO:0007669"/>
    <property type="project" value="TreeGrafter"/>
</dbReference>
<feature type="transmembrane region" description="Helical" evidence="6">
    <location>
        <begin position="225"/>
        <end position="244"/>
    </location>
</feature>
<feature type="transmembrane region" description="Helical" evidence="6">
    <location>
        <begin position="126"/>
        <end position="146"/>
    </location>
</feature>
<dbReference type="InterPro" id="IPR011701">
    <property type="entry name" value="MFS"/>
</dbReference>
<feature type="non-terminal residue" evidence="8">
    <location>
        <position position="1"/>
    </location>
</feature>
<dbReference type="Gene3D" id="1.20.1250.20">
    <property type="entry name" value="MFS general substrate transporter like domains"/>
    <property type="match status" value="2"/>
</dbReference>
<dbReference type="PROSITE" id="PS50850">
    <property type="entry name" value="MFS"/>
    <property type="match status" value="1"/>
</dbReference>
<evidence type="ECO:0000256" key="1">
    <source>
        <dbReference type="ARBA" id="ARBA00004141"/>
    </source>
</evidence>
<dbReference type="OrthoDB" id="3546897at2759"/>
<dbReference type="InterPro" id="IPR036259">
    <property type="entry name" value="MFS_trans_sf"/>
</dbReference>
<keyword evidence="4 6" id="KW-0472">Membrane</keyword>
<feature type="transmembrane region" description="Helical" evidence="6">
    <location>
        <begin position="66"/>
        <end position="84"/>
    </location>
</feature>
<feature type="transmembrane region" description="Helical" evidence="6">
    <location>
        <begin position="184"/>
        <end position="204"/>
    </location>
</feature>
<evidence type="ECO:0000256" key="2">
    <source>
        <dbReference type="ARBA" id="ARBA00022692"/>
    </source>
</evidence>
<feature type="region of interest" description="Disordered" evidence="5">
    <location>
        <begin position="525"/>
        <end position="544"/>
    </location>
</feature>
<evidence type="ECO:0000256" key="5">
    <source>
        <dbReference type="SAM" id="MobiDB-lite"/>
    </source>
</evidence>
<feature type="transmembrane region" description="Helical" evidence="6">
    <location>
        <begin position="28"/>
        <end position="54"/>
    </location>
</feature>